<evidence type="ECO:0000313" key="1">
    <source>
        <dbReference type="EMBL" id="DAF44029.1"/>
    </source>
</evidence>
<name>A0A8S5RZ75_9CAUD</name>
<accession>A0A8S5RZ75</accession>
<protein>
    <submittedName>
        <fullName evidence="1">Uncharacterized protein</fullName>
    </submittedName>
</protein>
<dbReference type="EMBL" id="BK032510">
    <property type="protein sequence ID" value="DAF44029.1"/>
    <property type="molecule type" value="Genomic_DNA"/>
</dbReference>
<organism evidence="1">
    <name type="scientific">Myoviridae sp. ctNQV2</name>
    <dbReference type="NCBI Taxonomy" id="2827683"/>
    <lineage>
        <taxon>Viruses</taxon>
        <taxon>Duplodnaviria</taxon>
        <taxon>Heunggongvirae</taxon>
        <taxon>Uroviricota</taxon>
        <taxon>Caudoviricetes</taxon>
    </lineage>
</organism>
<sequence>MNMKADFVRIAFCKSTERFVLQQVYDKGKDILCLHYNEDDEEELQNGKTYRQMELDEIVEFLNEENRTISFIDTNGLKKTIKLSECDVYLNGYELEFHYLDKNYILNFENNKMFTYFYNSNDEITDKEYIKQKTVIII</sequence>
<proteinExistence type="predicted"/>
<reference evidence="1" key="1">
    <citation type="journal article" date="2021" name="Proc. Natl. Acad. Sci. U.S.A.">
        <title>A Catalog of Tens of Thousands of Viruses from Human Metagenomes Reveals Hidden Associations with Chronic Diseases.</title>
        <authorList>
            <person name="Tisza M.J."/>
            <person name="Buck C.B."/>
        </authorList>
    </citation>
    <scope>NUCLEOTIDE SEQUENCE</scope>
    <source>
        <strain evidence="1">CtNQV2</strain>
    </source>
</reference>